<organism evidence="2 3">
    <name type="scientific">Steinernema carpocapsae</name>
    <name type="common">Entomopathogenic nematode</name>
    <dbReference type="NCBI Taxonomy" id="34508"/>
    <lineage>
        <taxon>Eukaryota</taxon>
        <taxon>Metazoa</taxon>
        <taxon>Ecdysozoa</taxon>
        <taxon>Nematoda</taxon>
        <taxon>Chromadorea</taxon>
        <taxon>Rhabditida</taxon>
        <taxon>Tylenchina</taxon>
        <taxon>Panagrolaimomorpha</taxon>
        <taxon>Strongyloidoidea</taxon>
        <taxon>Steinernematidae</taxon>
        <taxon>Steinernema</taxon>
    </lineage>
</organism>
<feature type="compositionally biased region" description="Polar residues" evidence="1">
    <location>
        <begin position="304"/>
        <end position="324"/>
    </location>
</feature>
<dbReference type="STRING" id="34508.A0A4U8UW86"/>
<evidence type="ECO:0000313" key="3">
    <source>
        <dbReference type="Proteomes" id="UP000298663"/>
    </source>
</evidence>
<dbReference type="Proteomes" id="UP000298663">
    <property type="component" value="Chromosome X"/>
</dbReference>
<gene>
    <name evidence="2" type="ORF">L596_004088</name>
</gene>
<name>A0A4U8UW86_STECR</name>
<proteinExistence type="predicted"/>
<protein>
    <submittedName>
        <fullName evidence="2">Uncharacterized protein</fullName>
    </submittedName>
</protein>
<evidence type="ECO:0000313" key="2">
    <source>
        <dbReference type="EMBL" id="TMS37075.1"/>
    </source>
</evidence>
<feature type="compositionally biased region" description="Polar residues" evidence="1">
    <location>
        <begin position="185"/>
        <end position="197"/>
    </location>
</feature>
<reference evidence="2 3" key="1">
    <citation type="journal article" date="2015" name="Genome Biol.">
        <title>Comparative genomics of Steinernema reveals deeply conserved gene regulatory networks.</title>
        <authorList>
            <person name="Dillman A.R."/>
            <person name="Macchietto M."/>
            <person name="Porter C.F."/>
            <person name="Rogers A."/>
            <person name="Williams B."/>
            <person name="Antoshechkin I."/>
            <person name="Lee M.M."/>
            <person name="Goodwin Z."/>
            <person name="Lu X."/>
            <person name="Lewis E.E."/>
            <person name="Goodrich-Blair H."/>
            <person name="Stock S.P."/>
            <person name="Adams B.J."/>
            <person name="Sternberg P.W."/>
            <person name="Mortazavi A."/>
        </authorList>
    </citation>
    <scope>NUCLEOTIDE SEQUENCE [LARGE SCALE GENOMIC DNA]</scope>
    <source>
        <strain evidence="2 3">ALL</strain>
    </source>
</reference>
<accession>A0A4U8UW86</accession>
<feature type="compositionally biased region" description="Low complexity" evidence="1">
    <location>
        <begin position="208"/>
        <end position="221"/>
    </location>
</feature>
<feature type="compositionally biased region" description="Basic and acidic residues" evidence="1">
    <location>
        <begin position="101"/>
        <end position="149"/>
    </location>
</feature>
<dbReference type="AlphaFoldDB" id="A0A4U8UW86"/>
<reference evidence="2 3" key="2">
    <citation type="journal article" date="2019" name="G3 (Bethesda)">
        <title>Hybrid Assembly of the Genome of the Entomopathogenic Nematode Steinernema carpocapsae Identifies the X-Chromosome.</title>
        <authorList>
            <person name="Serra L."/>
            <person name="Macchietto M."/>
            <person name="Macias-Munoz A."/>
            <person name="McGill C.J."/>
            <person name="Rodriguez I.M."/>
            <person name="Rodriguez B."/>
            <person name="Murad R."/>
            <person name="Mortazavi A."/>
        </authorList>
    </citation>
    <scope>NUCLEOTIDE SEQUENCE [LARGE SCALE GENOMIC DNA]</scope>
    <source>
        <strain evidence="2 3">ALL</strain>
    </source>
</reference>
<feature type="region of interest" description="Disordered" evidence="1">
    <location>
        <begin position="85"/>
        <end position="254"/>
    </location>
</feature>
<dbReference type="EMBL" id="AZBU02000001">
    <property type="protein sequence ID" value="TMS37075.1"/>
    <property type="molecule type" value="Genomic_DNA"/>
</dbReference>
<feature type="compositionally biased region" description="Basic and acidic residues" evidence="1">
    <location>
        <begin position="156"/>
        <end position="170"/>
    </location>
</feature>
<keyword evidence="3" id="KW-1185">Reference proteome</keyword>
<evidence type="ECO:0000256" key="1">
    <source>
        <dbReference type="SAM" id="MobiDB-lite"/>
    </source>
</evidence>
<dbReference type="EMBL" id="CM016762">
    <property type="protein sequence ID" value="TMS37075.1"/>
    <property type="molecule type" value="Genomic_DNA"/>
</dbReference>
<sequence length="350" mass="38544">MSSQSSSGTCLVARAAPCTIPQEPSTERITDALRGLSIKEAPVKQKKHARNVDGISPSDYVSLQSLRSSALARKTNTTSKFVRDGANLFSDLLDGESPAPKIEEIKVIKQEPVEEIPMKKKEESKNEKSKAVAEKEEKEKKKVAEKSEAKNSAGVQDEKEVQVKEEPKSDGEDESELLSRGPVRTSRQTAYTSSHPYGNNRYAYAGQPNEYPNYNNPYETECQNWWNSENSGYSPQSDAGYYSPQRHSPFTADHGLSSAELSRLLSAKQDEEELPDALSDFILKYSRRYSSSAPDTGENRLRKNSFNDSTAGSPSHQRPPSTDSGCGCPCRLEVLHSALLPHLEVASAAP</sequence>
<feature type="compositionally biased region" description="Polar residues" evidence="1">
    <location>
        <begin position="222"/>
        <end position="237"/>
    </location>
</feature>
<comment type="caution">
    <text evidence="2">The sequence shown here is derived from an EMBL/GenBank/DDBJ whole genome shotgun (WGS) entry which is preliminary data.</text>
</comment>
<feature type="region of interest" description="Disordered" evidence="1">
    <location>
        <begin position="289"/>
        <end position="324"/>
    </location>
</feature>